<comment type="function">
    <text evidence="12">Zinc ion transporter mediating zinc entry from the cytosol into the lumen of organelles along the secretory pathway. By contributing to zinc ion homeostasis within the early secretory pathway, regulates the activation and folding of enzymes like alkaline phosphatases.</text>
</comment>
<name>A0A6A4VCN6_AMPAM</name>
<dbReference type="GO" id="GO:1904257">
    <property type="term" value="P:zinc ion import into Golgi lumen"/>
    <property type="evidence" value="ECO:0007669"/>
    <property type="project" value="TreeGrafter"/>
</dbReference>
<protein>
    <submittedName>
        <fullName evidence="16">Zinc transporter 7</fullName>
    </submittedName>
</protein>
<dbReference type="GO" id="GO:0005794">
    <property type="term" value="C:Golgi apparatus"/>
    <property type="evidence" value="ECO:0007669"/>
    <property type="project" value="UniProtKB-SubCell"/>
</dbReference>
<dbReference type="InterPro" id="IPR058533">
    <property type="entry name" value="Cation_efflux_TM"/>
</dbReference>
<accession>A0A6A4VCN6</accession>
<comment type="subunit">
    <text evidence="4">Homooligomer.</text>
</comment>
<dbReference type="PANTHER" id="PTHR45755">
    <property type="match status" value="1"/>
</dbReference>
<dbReference type="NCBIfam" id="TIGR01297">
    <property type="entry name" value="CDF"/>
    <property type="match status" value="1"/>
</dbReference>
<feature type="region of interest" description="Disordered" evidence="13">
    <location>
        <begin position="174"/>
        <end position="193"/>
    </location>
</feature>
<dbReference type="GO" id="GO:0006882">
    <property type="term" value="P:intracellular zinc ion homeostasis"/>
    <property type="evidence" value="ECO:0007669"/>
    <property type="project" value="InterPro"/>
</dbReference>
<evidence type="ECO:0000259" key="15">
    <source>
        <dbReference type="Pfam" id="PF01545"/>
    </source>
</evidence>
<dbReference type="AlphaFoldDB" id="A0A6A4VCN6"/>
<keyword evidence="17" id="KW-1185">Reference proteome</keyword>
<comment type="catalytic activity">
    <reaction evidence="11">
        <text>Zn(2+)(in) = Zn(2+)(out)</text>
        <dbReference type="Rhea" id="RHEA:29351"/>
        <dbReference type="ChEBI" id="CHEBI:29105"/>
    </reaction>
</comment>
<gene>
    <name evidence="16" type="primary">SLC30A7</name>
    <name evidence="16" type="ORF">FJT64_010461</name>
</gene>
<evidence type="ECO:0000256" key="14">
    <source>
        <dbReference type="SAM" id="Phobius"/>
    </source>
</evidence>
<feature type="transmembrane region" description="Helical" evidence="14">
    <location>
        <begin position="70"/>
        <end position="89"/>
    </location>
</feature>
<keyword evidence="6 14" id="KW-0812">Transmembrane</keyword>
<evidence type="ECO:0000256" key="11">
    <source>
        <dbReference type="ARBA" id="ARBA00034634"/>
    </source>
</evidence>
<comment type="caution">
    <text evidence="16">The sequence shown here is derived from an EMBL/GenBank/DDBJ whole genome shotgun (WGS) entry which is preliminary data.</text>
</comment>
<keyword evidence="10 14" id="KW-0472">Membrane</keyword>
<evidence type="ECO:0000313" key="17">
    <source>
        <dbReference type="Proteomes" id="UP000440578"/>
    </source>
</evidence>
<dbReference type="Pfam" id="PF01545">
    <property type="entry name" value="Cation_efflux"/>
    <property type="match status" value="1"/>
</dbReference>
<dbReference type="GO" id="GO:0016020">
    <property type="term" value="C:membrane"/>
    <property type="evidence" value="ECO:0007669"/>
    <property type="project" value="UniProtKB-SubCell"/>
</dbReference>
<evidence type="ECO:0000256" key="1">
    <source>
        <dbReference type="ARBA" id="ARBA00004141"/>
    </source>
</evidence>
<evidence type="ECO:0000256" key="13">
    <source>
        <dbReference type="SAM" id="MobiDB-lite"/>
    </source>
</evidence>
<keyword evidence="5" id="KW-0813">Transport</keyword>
<dbReference type="InterPro" id="IPR027469">
    <property type="entry name" value="Cation_efflux_TMD_sf"/>
</dbReference>
<evidence type="ECO:0000256" key="2">
    <source>
        <dbReference type="ARBA" id="ARBA00004601"/>
    </source>
</evidence>
<dbReference type="GO" id="GO:0005385">
    <property type="term" value="F:zinc ion transmembrane transporter activity"/>
    <property type="evidence" value="ECO:0007669"/>
    <property type="project" value="InterPro"/>
</dbReference>
<sequence length="343" mass="37569">MLPVSSKDRPYRNSLWQRVSERVAGWLRLIFADQNAKNLFFFLLLNLSFAFVELFYGVATNSLGLISDAFHMFFDCTGLLAGLVAAVITRWRANERFSYGYVRAEVLGGFINGLFLLFIAFFIFSEAVERAVEPPEVKHERLFVVTAGTATATGAAAATATRTAGTATGTATAATVHGHSHGGDSHGHSHELPQGSNSQIMKGVFLHILADTLGSVGVIVSAVLMNQFGWMIADPICSMFIAATIAISVLSLIRESVCILMQRQPRELDHLLPGCYQRVAQLEGVLSVQEPHFWTLCSDVYVGVLKLEVTPHADPKYVVSHTHMIFSAVGVRQLHVQLDYAPM</sequence>
<evidence type="ECO:0000256" key="6">
    <source>
        <dbReference type="ARBA" id="ARBA00022692"/>
    </source>
</evidence>
<keyword evidence="9" id="KW-0406">Ion transport</keyword>
<evidence type="ECO:0000256" key="10">
    <source>
        <dbReference type="ARBA" id="ARBA00023136"/>
    </source>
</evidence>
<feature type="transmembrane region" description="Helical" evidence="14">
    <location>
        <begin position="204"/>
        <end position="224"/>
    </location>
</feature>
<dbReference type="OrthoDB" id="78669at2759"/>
<keyword evidence="7" id="KW-0862">Zinc</keyword>
<dbReference type="Proteomes" id="UP000440578">
    <property type="component" value="Unassembled WGS sequence"/>
</dbReference>
<dbReference type="InterPro" id="IPR045316">
    <property type="entry name" value="Msc2-like"/>
</dbReference>
<evidence type="ECO:0000256" key="9">
    <source>
        <dbReference type="ARBA" id="ARBA00023065"/>
    </source>
</evidence>
<evidence type="ECO:0000313" key="16">
    <source>
        <dbReference type="EMBL" id="KAF0291393.1"/>
    </source>
</evidence>
<proteinExistence type="inferred from homology"/>
<evidence type="ECO:0000256" key="3">
    <source>
        <dbReference type="ARBA" id="ARBA00008873"/>
    </source>
</evidence>
<evidence type="ECO:0000256" key="8">
    <source>
        <dbReference type="ARBA" id="ARBA00022989"/>
    </source>
</evidence>
<dbReference type="SUPFAM" id="SSF161111">
    <property type="entry name" value="Cation efflux protein transmembrane domain-like"/>
    <property type="match status" value="1"/>
</dbReference>
<evidence type="ECO:0000256" key="4">
    <source>
        <dbReference type="ARBA" id="ARBA00011182"/>
    </source>
</evidence>
<dbReference type="EMBL" id="VIIS01001883">
    <property type="protein sequence ID" value="KAF0291393.1"/>
    <property type="molecule type" value="Genomic_DNA"/>
</dbReference>
<dbReference type="GO" id="GO:0031410">
    <property type="term" value="C:cytoplasmic vesicle"/>
    <property type="evidence" value="ECO:0007669"/>
    <property type="project" value="TreeGrafter"/>
</dbReference>
<dbReference type="Gene3D" id="1.20.1510.10">
    <property type="entry name" value="Cation efflux protein transmembrane domain"/>
    <property type="match status" value="1"/>
</dbReference>
<dbReference type="InterPro" id="IPR002524">
    <property type="entry name" value="Cation_efflux"/>
</dbReference>
<dbReference type="PANTHER" id="PTHR45755:SF4">
    <property type="entry name" value="ZINC TRANSPORTER 7"/>
    <property type="match status" value="1"/>
</dbReference>
<evidence type="ECO:0000256" key="7">
    <source>
        <dbReference type="ARBA" id="ARBA00022906"/>
    </source>
</evidence>
<reference evidence="16 17" key="1">
    <citation type="submission" date="2019-07" db="EMBL/GenBank/DDBJ databases">
        <title>Draft genome assembly of a fouling barnacle, Amphibalanus amphitrite (Darwin, 1854): The first reference genome for Thecostraca.</title>
        <authorList>
            <person name="Kim W."/>
        </authorList>
    </citation>
    <scope>NUCLEOTIDE SEQUENCE [LARGE SCALE GENOMIC DNA]</scope>
    <source>
        <strain evidence="16">SNU_AA5</strain>
        <tissue evidence="16">Soma without cirri and trophi</tissue>
    </source>
</reference>
<feature type="transmembrane region" description="Helical" evidence="14">
    <location>
        <begin position="236"/>
        <end position="253"/>
    </location>
</feature>
<evidence type="ECO:0000256" key="12">
    <source>
        <dbReference type="ARBA" id="ARBA00046010"/>
    </source>
</evidence>
<comment type="subcellular location">
    <subcellularLocation>
        <location evidence="2">Golgi apparatus</location>
        <location evidence="2">trans-Golgi network</location>
    </subcellularLocation>
    <subcellularLocation>
        <location evidence="1">Membrane</location>
        <topology evidence="1">Multi-pass membrane protein</topology>
    </subcellularLocation>
</comment>
<keyword evidence="8 14" id="KW-1133">Transmembrane helix</keyword>
<feature type="transmembrane region" description="Helical" evidence="14">
    <location>
        <begin position="38"/>
        <end position="58"/>
    </location>
</feature>
<comment type="similarity">
    <text evidence="3">Belongs to the cation diffusion facilitator (CDF) transporter (TC 2.A.4) family. SLC30A subfamily.</text>
</comment>
<feature type="compositionally biased region" description="Basic and acidic residues" evidence="13">
    <location>
        <begin position="181"/>
        <end position="191"/>
    </location>
</feature>
<feature type="transmembrane region" description="Helical" evidence="14">
    <location>
        <begin position="101"/>
        <end position="124"/>
    </location>
</feature>
<keyword evidence="7" id="KW-0864">Zinc transport</keyword>
<organism evidence="16 17">
    <name type="scientific">Amphibalanus amphitrite</name>
    <name type="common">Striped barnacle</name>
    <name type="synonym">Balanus amphitrite</name>
    <dbReference type="NCBI Taxonomy" id="1232801"/>
    <lineage>
        <taxon>Eukaryota</taxon>
        <taxon>Metazoa</taxon>
        <taxon>Ecdysozoa</taxon>
        <taxon>Arthropoda</taxon>
        <taxon>Crustacea</taxon>
        <taxon>Multicrustacea</taxon>
        <taxon>Cirripedia</taxon>
        <taxon>Thoracica</taxon>
        <taxon>Thoracicalcarea</taxon>
        <taxon>Balanomorpha</taxon>
        <taxon>Balanoidea</taxon>
        <taxon>Balanidae</taxon>
        <taxon>Amphibalaninae</taxon>
        <taxon>Amphibalanus</taxon>
    </lineage>
</organism>
<evidence type="ECO:0000256" key="5">
    <source>
        <dbReference type="ARBA" id="ARBA00022448"/>
    </source>
</evidence>
<feature type="domain" description="Cation efflux protein transmembrane" evidence="15">
    <location>
        <begin position="39"/>
        <end position="261"/>
    </location>
</feature>